<sequence length="218" mass="23089">MPLRKLWNSICGSSTKPSADPKSVAATSAPSTAESAGTVSAGTVAAEPPKVLKRSRGITLTREAKKICRLIPSSTVGSVLEVSVGDGSRAAAILQSLRKAQPETTVRYIAVDLFELGGNPLSLREFHRQLREQHAQAQLVPMPTPAGLQRVAHTFGSVDLILWGAQRAPGNEELRVLARLCKPETTCLSIGPDGWLKVSQVNQLGASLPQDEAPARAA</sequence>
<protein>
    <submittedName>
        <fullName evidence="2">Uncharacterized protein</fullName>
    </submittedName>
</protein>
<dbReference type="RefSeq" id="WP_150075814.1">
    <property type="nucleotide sequence ID" value="NZ_VWOX01000003.1"/>
</dbReference>
<dbReference type="AlphaFoldDB" id="A0A5M6DDE8"/>
<keyword evidence="3" id="KW-1185">Reference proteome</keyword>
<comment type="caution">
    <text evidence="2">The sequence shown here is derived from an EMBL/GenBank/DDBJ whole genome shotgun (WGS) entry which is preliminary data.</text>
</comment>
<gene>
    <name evidence="2" type="ORF">FYK55_07855</name>
</gene>
<organism evidence="2 3">
    <name type="scientific">Roseiconus nitratireducens</name>
    <dbReference type="NCBI Taxonomy" id="2605748"/>
    <lineage>
        <taxon>Bacteria</taxon>
        <taxon>Pseudomonadati</taxon>
        <taxon>Planctomycetota</taxon>
        <taxon>Planctomycetia</taxon>
        <taxon>Pirellulales</taxon>
        <taxon>Pirellulaceae</taxon>
        <taxon>Roseiconus</taxon>
    </lineage>
</organism>
<accession>A0A5M6DDE8</accession>
<reference evidence="2 3" key="1">
    <citation type="submission" date="2019-08" db="EMBL/GenBank/DDBJ databases">
        <authorList>
            <person name="Dhanesh K."/>
            <person name="Kumar G."/>
            <person name="Sasikala C."/>
            <person name="Venkata Ramana C."/>
        </authorList>
    </citation>
    <scope>NUCLEOTIDE SEQUENCE [LARGE SCALE GENOMIC DNA]</scope>
    <source>
        <strain evidence="2 3">JC645</strain>
    </source>
</reference>
<evidence type="ECO:0000313" key="2">
    <source>
        <dbReference type="EMBL" id="KAA5545544.1"/>
    </source>
</evidence>
<feature type="compositionally biased region" description="Low complexity" evidence="1">
    <location>
        <begin position="25"/>
        <end position="38"/>
    </location>
</feature>
<evidence type="ECO:0000256" key="1">
    <source>
        <dbReference type="SAM" id="MobiDB-lite"/>
    </source>
</evidence>
<proteinExistence type="predicted"/>
<name>A0A5M6DDE8_9BACT</name>
<dbReference type="Proteomes" id="UP000324479">
    <property type="component" value="Unassembled WGS sequence"/>
</dbReference>
<evidence type="ECO:0000313" key="3">
    <source>
        <dbReference type="Proteomes" id="UP000324479"/>
    </source>
</evidence>
<dbReference type="EMBL" id="VWOX01000003">
    <property type="protein sequence ID" value="KAA5545544.1"/>
    <property type="molecule type" value="Genomic_DNA"/>
</dbReference>
<feature type="region of interest" description="Disordered" evidence="1">
    <location>
        <begin position="11"/>
        <end position="41"/>
    </location>
</feature>